<dbReference type="EMBL" id="CADCXU010015124">
    <property type="protein sequence ID" value="CAB0004657.1"/>
    <property type="molecule type" value="Genomic_DNA"/>
</dbReference>
<feature type="region of interest" description="Disordered" evidence="2">
    <location>
        <begin position="38"/>
        <end position="64"/>
    </location>
</feature>
<dbReference type="CDD" id="cd00086">
    <property type="entry name" value="homeodomain"/>
    <property type="match status" value="1"/>
</dbReference>
<evidence type="ECO:0000259" key="3">
    <source>
        <dbReference type="PROSITE" id="PS50071"/>
    </source>
</evidence>
<protein>
    <recommendedName>
        <fullName evidence="3">Homeobox domain-containing protein</fullName>
    </recommendedName>
</protein>
<feature type="region of interest" description="Disordered" evidence="2">
    <location>
        <begin position="242"/>
        <end position="264"/>
    </location>
</feature>
<evidence type="ECO:0000256" key="1">
    <source>
        <dbReference type="PROSITE-ProRule" id="PRU00108"/>
    </source>
</evidence>
<evidence type="ECO:0000313" key="5">
    <source>
        <dbReference type="Proteomes" id="UP000479000"/>
    </source>
</evidence>
<gene>
    <name evidence="4" type="ORF">NTEN_LOCUS10134</name>
</gene>
<keyword evidence="1" id="KW-0539">Nucleus</keyword>
<dbReference type="PROSITE" id="PS50071">
    <property type="entry name" value="HOMEOBOX_2"/>
    <property type="match status" value="1"/>
</dbReference>
<name>A0A6H5GKV9_9HEMI</name>
<reference evidence="4 5" key="1">
    <citation type="submission" date="2020-02" db="EMBL/GenBank/DDBJ databases">
        <authorList>
            <person name="Ferguson B K."/>
        </authorList>
    </citation>
    <scope>NUCLEOTIDE SEQUENCE [LARGE SCALE GENOMIC DNA]</scope>
</reference>
<sequence length="264" mass="30210">VWFQNRRAKWRKQARLQLLQDAWRIRCLGLTTPPLLLGRGSHNQQMPGAQEHEDNLKMQSPPPMSEPINYRLSIPCVPPVPEKPQNVPNSGQCSHLNSSYSVQSLTSSSPGICPCGPPPIQNSLSRTQIDQAEARRLFSKFVKNAKPWKESTAHQHAEEQNEESLPFYFGNQRGKLWMPRRPLVVLCAVCIENDGRVNRRISEENLPHFCSIFGNFWLRVNRGFMDNTRSCRTVTLTLSTYPAHNKRDPTPTKGRPWNDGSYRV</sequence>
<keyword evidence="5" id="KW-1185">Reference proteome</keyword>
<feature type="non-terminal residue" evidence="4">
    <location>
        <position position="1"/>
    </location>
</feature>
<feature type="domain" description="Homeobox" evidence="3">
    <location>
        <begin position="1"/>
        <end position="13"/>
    </location>
</feature>
<evidence type="ECO:0000256" key="2">
    <source>
        <dbReference type="SAM" id="MobiDB-lite"/>
    </source>
</evidence>
<dbReference type="AlphaFoldDB" id="A0A6H5GKV9"/>
<evidence type="ECO:0000313" key="4">
    <source>
        <dbReference type="EMBL" id="CAB0004657.1"/>
    </source>
</evidence>
<comment type="subcellular location">
    <subcellularLocation>
        <location evidence="1">Nucleus</location>
    </subcellularLocation>
</comment>
<feature type="non-terminal residue" evidence="4">
    <location>
        <position position="264"/>
    </location>
</feature>
<dbReference type="GO" id="GO:0003677">
    <property type="term" value="F:DNA binding"/>
    <property type="evidence" value="ECO:0007669"/>
    <property type="project" value="UniProtKB-UniRule"/>
</dbReference>
<keyword evidence="1" id="KW-0371">Homeobox</keyword>
<dbReference type="GO" id="GO:0005634">
    <property type="term" value="C:nucleus"/>
    <property type="evidence" value="ECO:0007669"/>
    <property type="project" value="UniProtKB-SubCell"/>
</dbReference>
<proteinExistence type="predicted"/>
<dbReference type="Proteomes" id="UP000479000">
    <property type="component" value="Unassembled WGS sequence"/>
</dbReference>
<accession>A0A6H5GKV9</accession>
<dbReference type="OrthoDB" id="6159439at2759"/>
<feature type="DNA-binding region" description="Homeobox" evidence="1">
    <location>
        <begin position="3"/>
        <end position="14"/>
    </location>
</feature>
<organism evidence="4 5">
    <name type="scientific">Nesidiocoris tenuis</name>
    <dbReference type="NCBI Taxonomy" id="355587"/>
    <lineage>
        <taxon>Eukaryota</taxon>
        <taxon>Metazoa</taxon>
        <taxon>Ecdysozoa</taxon>
        <taxon>Arthropoda</taxon>
        <taxon>Hexapoda</taxon>
        <taxon>Insecta</taxon>
        <taxon>Pterygota</taxon>
        <taxon>Neoptera</taxon>
        <taxon>Paraneoptera</taxon>
        <taxon>Hemiptera</taxon>
        <taxon>Heteroptera</taxon>
        <taxon>Panheteroptera</taxon>
        <taxon>Cimicomorpha</taxon>
        <taxon>Miridae</taxon>
        <taxon>Dicyphina</taxon>
        <taxon>Nesidiocoris</taxon>
    </lineage>
</organism>
<dbReference type="InterPro" id="IPR001356">
    <property type="entry name" value="HD"/>
</dbReference>
<keyword evidence="1" id="KW-0238">DNA-binding</keyword>